<protein>
    <recommendedName>
        <fullName evidence="4">Bacteriocin-associated integral membrane protein</fullName>
    </recommendedName>
</protein>
<evidence type="ECO:0000256" key="1">
    <source>
        <dbReference type="SAM" id="Phobius"/>
    </source>
</evidence>
<dbReference type="AlphaFoldDB" id="D3L7C9"/>
<feature type="transmembrane region" description="Helical" evidence="1">
    <location>
        <begin position="232"/>
        <end position="258"/>
    </location>
</feature>
<feature type="transmembrane region" description="Helical" evidence="1">
    <location>
        <begin position="669"/>
        <end position="689"/>
    </location>
</feature>
<organism evidence="2 3">
    <name type="scientific">Oenococcus oeni AWRIB429</name>
    <dbReference type="NCBI Taxonomy" id="655225"/>
    <lineage>
        <taxon>Bacteria</taxon>
        <taxon>Bacillati</taxon>
        <taxon>Bacillota</taxon>
        <taxon>Bacilli</taxon>
        <taxon>Lactobacillales</taxon>
        <taxon>Lactobacillaceae</taxon>
        <taxon>Oenococcus</taxon>
    </lineage>
</organism>
<proteinExistence type="predicted"/>
<keyword evidence="1" id="KW-1133">Transmembrane helix</keyword>
<feature type="transmembrane region" description="Helical" evidence="1">
    <location>
        <begin position="264"/>
        <end position="286"/>
    </location>
</feature>
<name>D3L7C9_OENOE</name>
<feature type="transmembrane region" description="Helical" evidence="1">
    <location>
        <begin position="597"/>
        <end position="622"/>
    </location>
</feature>
<comment type="caution">
    <text evidence="2">The sequence shown here is derived from an EMBL/GenBank/DDBJ whole genome shotgun (WGS) entry which is preliminary data.</text>
</comment>
<feature type="transmembrane region" description="Helical" evidence="1">
    <location>
        <begin position="307"/>
        <end position="328"/>
    </location>
</feature>
<feature type="transmembrane region" description="Helical" evidence="1">
    <location>
        <begin position="643"/>
        <end position="663"/>
    </location>
</feature>
<accession>D3L7C9</accession>
<sequence length="705" mass="80327">MFAAILLIQFNDSEKWSIDAHQSGLFSQTININSNDQPATQKKILTALAETADHYSLGVIRVDDQVGATGAYRIGVYDPEGVIKFVNRKNQLKSSGITSLSSKRLWSTKSMDTRHLSLFNLMNSSSVVVTSLDSLLNHTETINGQYQMATIKKTNFQNMLDFFSKRSGIKEKQLLAQHSFKQHTISIAFNLSLVLFALLSVVSIVFGIFSIYDKNQLVGVQKLLGYSSFRIVWSHAVNNWLVVFAAFSLEILMLRIAFSQLGNSIYPILFLFQLPLLIVLSLDTLIQFLLVHRQKATNFIKQNLRSRLLICVVCGLFIFTSGLCVYMLRVIDYQSIQIFLNAKKMQHWQQRNDNYVLSEISAGNDSASFTYQSNKIDHDLQNFYTQIADKKGVFLAASSHFDQSKAQRQLYQFWGLPNLPSFSLLQLSPSALKKYHISNNQGQSIKISNQDKTKYYLIPDKFRNNLKYQRFFKKFALINSTVNPSNKAQVKQFLDSHPVQIVYYKNTRSFASWDSSDSRSLKLPIIEVITAAGLDTDNTSNMRVVGLDNLLKLDRKVVASTAFKRAIANSDLSDNQLVFRSIKDSLLSDRSNYFQLLAAWGSFLFILLLAILQSIVSLNLIWQSSHEKQLFVQRLLGYSSCHKYRFIYLLISISDLIAFIFGIAFRSSYISFGFVILFALEMLVIYHSVRKVEFKKISEELKGLS</sequence>
<dbReference type="Proteomes" id="UP000003075">
    <property type="component" value="Unassembled WGS sequence"/>
</dbReference>
<evidence type="ECO:0008006" key="4">
    <source>
        <dbReference type="Google" id="ProtNLM"/>
    </source>
</evidence>
<dbReference type="EMBL" id="ACSE01000003">
    <property type="protein sequence ID" value="EFD89241.1"/>
    <property type="molecule type" value="Genomic_DNA"/>
</dbReference>
<reference evidence="2 3" key="1">
    <citation type="journal article" date="2010" name="Appl. Microbiol. Biotechnol.">
        <title>Genotypic diversity in Oenococcus oeni by high-density microarray comparative genome hybridization and whole genome sequencing.</title>
        <authorList>
            <person name="Borneman A.R."/>
            <person name="Bartowsky E.J."/>
            <person name="McCarthy J."/>
            <person name="Chambers P.J."/>
        </authorList>
    </citation>
    <scope>NUCLEOTIDE SEQUENCE [LARGE SCALE GENOMIC DNA]</scope>
    <source>
        <strain evidence="2 3">AWRIB429</strain>
    </source>
</reference>
<keyword evidence="1" id="KW-0812">Transmembrane</keyword>
<feature type="transmembrane region" description="Helical" evidence="1">
    <location>
        <begin position="187"/>
        <end position="212"/>
    </location>
</feature>
<evidence type="ECO:0000313" key="3">
    <source>
        <dbReference type="Proteomes" id="UP000003075"/>
    </source>
</evidence>
<gene>
    <name evidence="2" type="ORF">AWRIB429_0259</name>
</gene>
<keyword evidence="1" id="KW-0472">Membrane</keyword>
<evidence type="ECO:0000313" key="2">
    <source>
        <dbReference type="EMBL" id="EFD89241.1"/>
    </source>
</evidence>